<evidence type="ECO:0000256" key="1">
    <source>
        <dbReference type="SAM" id="MobiDB-lite"/>
    </source>
</evidence>
<dbReference type="EMBL" id="CAKOFQ010010594">
    <property type="protein sequence ID" value="CAH2019858.1"/>
    <property type="molecule type" value="Genomic_DNA"/>
</dbReference>
<dbReference type="Proteomes" id="UP001152888">
    <property type="component" value="Unassembled WGS sequence"/>
</dbReference>
<dbReference type="AlphaFoldDB" id="A0A9P0QGP5"/>
<evidence type="ECO:0000313" key="3">
    <source>
        <dbReference type="Proteomes" id="UP001152888"/>
    </source>
</evidence>
<feature type="compositionally biased region" description="Basic and acidic residues" evidence="1">
    <location>
        <begin position="24"/>
        <end position="46"/>
    </location>
</feature>
<gene>
    <name evidence="2" type="ORF">ACAOBT_LOCUS37458</name>
</gene>
<keyword evidence="3" id="KW-1185">Reference proteome</keyword>
<dbReference type="OrthoDB" id="6757089at2759"/>
<protein>
    <submittedName>
        <fullName evidence="2">Uncharacterized protein</fullName>
    </submittedName>
</protein>
<reference evidence="2" key="1">
    <citation type="submission" date="2022-03" db="EMBL/GenBank/DDBJ databases">
        <authorList>
            <person name="Sayadi A."/>
        </authorList>
    </citation>
    <scope>NUCLEOTIDE SEQUENCE</scope>
</reference>
<dbReference type="PANTHER" id="PTHR33050:SF7">
    <property type="entry name" value="RIBONUCLEASE H"/>
    <property type="match status" value="1"/>
</dbReference>
<proteinExistence type="predicted"/>
<name>A0A9P0QGP5_ACAOB</name>
<organism evidence="2 3">
    <name type="scientific">Acanthoscelides obtectus</name>
    <name type="common">Bean weevil</name>
    <name type="synonym">Bruchus obtectus</name>
    <dbReference type="NCBI Taxonomy" id="200917"/>
    <lineage>
        <taxon>Eukaryota</taxon>
        <taxon>Metazoa</taxon>
        <taxon>Ecdysozoa</taxon>
        <taxon>Arthropoda</taxon>
        <taxon>Hexapoda</taxon>
        <taxon>Insecta</taxon>
        <taxon>Pterygota</taxon>
        <taxon>Neoptera</taxon>
        <taxon>Endopterygota</taxon>
        <taxon>Coleoptera</taxon>
        <taxon>Polyphaga</taxon>
        <taxon>Cucujiformia</taxon>
        <taxon>Chrysomeloidea</taxon>
        <taxon>Chrysomelidae</taxon>
        <taxon>Bruchinae</taxon>
        <taxon>Bruchini</taxon>
        <taxon>Acanthoscelides</taxon>
    </lineage>
</organism>
<dbReference type="PANTHER" id="PTHR33050">
    <property type="entry name" value="REVERSE TRANSCRIPTASE DOMAIN-CONTAINING PROTEIN"/>
    <property type="match status" value="1"/>
</dbReference>
<comment type="caution">
    <text evidence="2">The sequence shown here is derived from an EMBL/GenBank/DDBJ whole genome shotgun (WGS) entry which is preliminary data.</text>
</comment>
<dbReference type="InterPro" id="IPR052055">
    <property type="entry name" value="Hepadnavirus_pol/RT"/>
</dbReference>
<sequence length="454" mass="51397">MEDQLFKVNLRAHSSDRVSWARLGHGEEPQIRPAEKSRPNQKRNPEANRLRALELETGEVDSWKIKLRRICNTSGTVALSAHPDSQQKTPRIRTKDIISYPARGDSAASLVAREFGTDVRTFHTSDNSIPVDRCVGRWLGCSSARQNNQGYLDGQTNVMAHKQKGVVCRFPCIEEVQGDSEAQNRIDTVRQPDGCCLYKKRGRHQIQNPSQNDGTATVVCKELPDPDISKVHPGVYNSIADHLSRQKAVPDWHLSETAIRPIFLKWGQPTIDLFATRRSRVVAAYVSQFPEDTDALFIDAFSRPWSFGIAWVFPPPSLIPRMLHHLNSAEGTYIVIAPRWEQAFWLPDLRKRALEPSLPIQDTHLHLIDMATNQVPPEVQQATFGGLEGAGWLHYTEGWSADDIALLLKAWRPGTLKTYSAGWKRWLEWARSQKVQVNNPNPKRSHCFLVFTQG</sequence>
<feature type="region of interest" description="Disordered" evidence="1">
    <location>
        <begin position="21"/>
        <end position="46"/>
    </location>
</feature>
<evidence type="ECO:0000313" key="2">
    <source>
        <dbReference type="EMBL" id="CAH2019858.1"/>
    </source>
</evidence>
<accession>A0A9P0QGP5</accession>